<dbReference type="RefSeq" id="WP_246914593.1">
    <property type="nucleotide sequence ID" value="NZ_JALJRB010000038.1"/>
</dbReference>
<name>A0AA41UL35_9BACT</name>
<keyword evidence="1" id="KW-0812">Transmembrane</keyword>
<keyword evidence="1" id="KW-1133">Transmembrane helix</keyword>
<dbReference type="InterPro" id="IPR025838">
    <property type="entry name" value="Transglut_i_TM"/>
</dbReference>
<feature type="transmembrane region" description="Helical" evidence="1">
    <location>
        <begin position="444"/>
        <end position="466"/>
    </location>
</feature>
<evidence type="ECO:0000259" key="3">
    <source>
        <dbReference type="Pfam" id="PF14402"/>
    </source>
</evidence>
<comment type="caution">
    <text evidence="4">The sequence shown here is derived from an EMBL/GenBank/DDBJ whole genome shotgun (WGS) entry which is preliminary data.</text>
</comment>
<proteinExistence type="predicted"/>
<dbReference type="Proteomes" id="UP001165427">
    <property type="component" value="Unassembled WGS sequence"/>
</dbReference>
<keyword evidence="1" id="KW-0472">Membrane</keyword>
<evidence type="ECO:0000259" key="2">
    <source>
        <dbReference type="Pfam" id="PF14400"/>
    </source>
</evidence>
<feature type="domain" description="Inactive transglutaminase fused to 7 transmembrane helices" evidence="2">
    <location>
        <begin position="24"/>
        <end position="185"/>
    </location>
</feature>
<feature type="transmembrane region" description="Helical" evidence="1">
    <location>
        <begin position="406"/>
        <end position="424"/>
    </location>
</feature>
<dbReference type="InterPro" id="IPR025840">
    <property type="entry name" value="7TM_transglut"/>
</dbReference>
<keyword evidence="5" id="KW-1185">Reference proteome</keyword>
<organism evidence="4 5">
    <name type="scientific">Desulfatitalea alkaliphila</name>
    <dbReference type="NCBI Taxonomy" id="2929485"/>
    <lineage>
        <taxon>Bacteria</taxon>
        <taxon>Pseudomonadati</taxon>
        <taxon>Thermodesulfobacteriota</taxon>
        <taxon>Desulfobacteria</taxon>
        <taxon>Desulfobacterales</taxon>
        <taxon>Desulfosarcinaceae</taxon>
        <taxon>Desulfatitalea</taxon>
    </lineage>
</organism>
<sequence>MKIKPFYLVVALLIVAGISLAWIRHAQLHIPLRPGQTKPVWLIEARIDFVAHGNPVTVSLDLPDNPPGFRCVSEQAASLGYGFTIVDGATGRRAEWTRRHAAGPQTLYFKLQMVPDDTEAAPETPTPTPEAPATVYWHELQATAAQQVLDLAYERSSSPISFARELIRQLNADPPDQNAALLLDEYPLPDLLRRLLNQAGIPARISLGLELEDARRYQNLKPVLEVFDAPHWVPINENSGAHGLPENLLLWHRGGQSLLDVTGGQRSDIRFSMIRQTMPSMDLARLQFDGGGLSRFSLHHLPIEEQSVFKLLLLLPVGALVVTFMRLIVGVRTAGTFMPVLIALAFLQTTLLPGLAAFLGIVSMGLVLRGYLSRLNLLMVARISTLIVLVIFLASVVSVLGYELGVQVGLTLTFFPMVIIAWTIERMSILWEEEGSQEVLVQGFGSLCVAIIAYLLMRIAIVGHLAFNFPEVHLVLLALILLMGQYTGYKLTELKRFGVMGDQR</sequence>
<feature type="transmembrane region" description="Helical" evidence="1">
    <location>
        <begin position="341"/>
        <end position="368"/>
    </location>
</feature>
<dbReference type="Pfam" id="PF14400">
    <property type="entry name" value="Transglut_i_TM"/>
    <property type="match status" value="1"/>
</dbReference>
<protein>
    <submittedName>
        <fullName evidence="4">Inactive transglutaminase family protein</fullName>
    </submittedName>
</protein>
<dbReference type="EMBL" id="JALJRB010000038">
    <property type="protein sequence ID" value="MCJ8502964.1"/>
    <property type="molecule type" value="Genomic_DNA"/>
</dbReference>
<feature type="domain" description="7 transmembrane helices usually fused to an inactive transglutaminase" evidence="3">
    <location>
        <begin position="257"/>
        <end position="499"/>
    </location>
</feature>
<reference evidence="4" key="1">
    <citation type="submission" date="2022-04" db="EMBL/GenBank/DDBJ databases">
        <title>Desulfatitalea alkaliphila sp. nov., a novel anaerobic sulfate-reducing bacterium isolated from terrestrial mud volcano, Taman Peninsula, Russia.</title>
        <authorList>
            <person name="Khomyakova M.A."/>
            <person name="Merkel A.Y."/>
            <person name="Slobodkin A.I."/>
        </authorList>
    </citation>
    <scope>NUCLEOTIDE SEQUENCE</scope>
    <source>
        <strain evidence="4">M08but</strain>
    </source>
</reference>
<evidence type="ECO:0000256" key="1">
    <source>
        <dbReference type="SAM" id="Phobius"/>
    </source>
</evidence>
<feature type="transmembrane region" description="Helical" evidence="1">
    <location>
        <begin position="472"/>
        <end position="489"/>
    </location>
</feature>
<accession>A0AA41UL35</accession>
<dbReference type="Pfam" id="PF14402">
    <property type="entry name" value="7TM_transglut"/>
    <property type="match status" value="1"/>
</dbReference>
<dbReference type="AlphaFoldDB" id="A0AA41UL35"/>
<evidence type="ECO:0000313" key="4">
    <source>
        <dbReference type="EMBL" id="MCJ8502964.1"/>
    </source>
</evidence>
<gene>
    <name evidence="4" type="ORF">MRX98_20480</name>
</gene>
<feature type="transmembrane region" description="Helical" evidence="1">
    <location>
        <begin position="380"/>
        <end position="400"/>
    </location>
</feature>
<feature type="transmembrane region" description="Helical" evidence="1">
    <location>
        <begin position="6"/>
        <end position="23"/>
    </location>
</feature>
<feature type="transmembrane region" description="Helical" evidence="1">
    <location>
        <begin position="308"/>
        <end position="329"/>
    </location>
</feature>
<evidence type="ECO:0000313" key="5">
    <source>
        <dbReference type="Proteomes" id="UP001165427"/>
    </source>
</evidence>